<keyword evidence="1" id="KW-0378">Hydrolase</keyword>
<dbReference type="SUPFAM" id="SSF55486">
    <property type="entry name" value="Metalloproteases ('zincins'), catalytic domain"/>
    <property type="match status" value="1"/>
</dbReference>
<dbReference type="RefSeq" id="WP_121622944.1">
    <property type="nucleotide sequence ID" value="NZ_JACIIW010000001.1"/>
</dbReference>
<dbReference type="CDD" id="cd06460">
    <property type="entry name" value="M32_Taq"/>
    <property type="match status" value="1"/>
</dbReference>
<keyword evidence="1" id="KW-0482">Metalloprotease</keyword>
<evidence type="ECO:0000256" key="3">
    <source>
        <dbReference type="PIRSR" id="PIRSR006615-2"/>
    </source>
</evidence>
<organism evidence="4 5">
    <name type="scientific">Xanthobacter tagetidis</name>
    <dbReference type="NCBI Taxonomy" id="60216"/>
    <lineage>
        <taxon>Bacteria</taxon>
        <taxon>Pseudomonadati</taxon>
        <taxon>Pseudomonadota</taxon>
        <taxon>Alphaproteobacteria</taxon>
        <taxon>Hyphomicrobiales</taxon>
        <taxon>Xanthobacteraceae</taxon>
        <taxon>Xanthobacter</taxon>
    </lineage>
</organism>
<dbReference type="PIRSF" id="PIRSF006615">
    <property type="entry name" value="Zn_crbxpep_Taq"/>
    <property type="match status" value="1"/>
</dbReference>
<dbReference type="AlphaFoldDB" id="A0A3L7AI52"/>
<keyword evidence="5" id="KW-1185">Reference proteome</keyword>
<evidence type="ECO:0000256" key="1">
    <source>
        <dbReference type="PIRNR" id="PIRNR006615"/>
    </source>
</evidence>
<accession>A0A3L7AI52</accession>
<keyword evidence="1 4" id="KW-0121">Carboxypeptidase</keyword>
<feature type="binding site" evidence="2">
    <location>
        <position position="293"/>
    </location>
    <ligand>
        <name>Zn(2+)</name>
        <dbReference type="ChEBI" id="CHEBI:29105"/>
        <note>catalytic</note>
    </ligand>
</feature>
<keyword evidence="2" id="KW-0862">Zinc</keyword>
<comment type="catalytic activity">
    <reaction evidence="1">
        <text>Release of a C-terminal amino acid with broad specificity, except for -Pro.</text>
        <dbReference type="EC" id="3.4.17.19"/>
    </reaction>
</comment>
<protein>
    <recommendedName>
        <fullName evidence="1">Metal-dependent carboxypeptidase</fullName>
        <ecNumber evidence="1">3.4.17.19</ecNumber>
    </recommendedName>
</protein>
<proteinExistence type="inferred from homology"/>
<dbReference type="GO" id="GO:0046872">
    <property type="term" value="F:metal ion binding"/>
    <property type="evidence" value="ECO:0007669"/>
    <property type="project" value="UniProtKB-KW"/>
</dbReference>
<dbReference type="EMBL" id="RCTF01000005">
    <property type="protein sequence ID" value="RLP79734.1"/>
    <property type="molecule type" value="Genomic_DNA"/>
</dbReference>
<dbReference type="GO" id="GO:0004181">
    <property type="term" value="F:metallocarboxypeptidase activity"/>
    <property type="evidence" value="ECO:0007669"/>
    <property type="project" value="UniProtKB-UniRule"/>
</dbReference>
<feature type="active site" description="Proton donor/acceptor" evidence="3">
    <location>
        <position position="264"/>
    </location>
</feature>
<dbReference type="GO" id="GO:0006508">
    <property type="term" value="P:proteolysis"/>
    <property type="evidence" value="ECO:0007669"/>
    <property type="project" value="UniProtKB-UniRule"/>
</dbReference>
<evidence type="ECO:0000256" key="2">
    <source>
        <dbReference type="PIRSR" id="PIRSR006615-1"/>
    </source>
</evidence>
<comment type="similarity">
    <text evidence="1">Belongs to the peptidase M32 family.</text>
</comment>
<dbReference type="PANTHER" id="PTHR34217:SF1">
    <property type="entry name" value="CARBOXYPEPTIDASE 1"/>
    <property type="match status" value="1"/>
</dbReference>
<dbReference type="PANTHER" id="PTHR34217">
    <property type="entry name" value="METAL-DEPENDENT CARBOXYPEPTIDASE"/>
    <property type="match status" value="1"/>
</dbReference>
<dbReference type="Pfam" id="PF02074">
    <property type="entry name" value="Peptidase_M32"/>
    <property type="match status" value="1"/>
</dbReference>
<gene>
    <name evidence="4" type="ORF">D9R14_08125</name>
</gene>
<feature type="binding site" evidence="2">
    <location>
        <position position="263"/>
    </location>
    <ligand>
        <name>Zn(2+)</name>
        <dbReference type="ChEBI" id="CHEBI:29105"/>
        <note>catalytic</note>
    </ligand>
</feature>
<dbReference type="InterPro" id="IPR001333">
    <property type="entry name" value="Peptidase_M32_Taq"/>
</dbReference>
<feature type="binding site" evidence="2">
    <location>
        <position position="267"/>
    </location>
    <ligand>
        <name>Zn(2+)</name>
        <dbReference type="ChEBI" id="CHEBI:29105"/>
        <note>catalytic</note>
    </ligand>
</feature>
<name>A0A3L7AI52_9HYPH</name>
<comment type="function">
    <text evidence="1">Broad specificity carboxypetidase that releases amino acids sequentially from the C-terminus, including neutral, aromatic, polar and basic residues.</text>
</comment>
<reference evidence="4 5" key="1">
    <citation type="submission" date="2018-10" db="EMBL/GenBank/DDBJ databases">
        <title>Xanthobacter tagetidis genome sequencing and assembly.</title>
        <authorList>
            <person name="Maclea K.S."/>
            <person name="Goen A.E."/>
            <person name="Fatima S.A."/>
        </authorList>
    </citation>
    <scope>NUCLEOTIDE SEQUENCE [LARGE SCALE GENOMIC DNA]</scope>
    <source>
        <strain evidence="4 5">ATCC 700314</strain>
    </source>
</reference>
<sequence length="500" mass="54790">MPAYADLAAHFARAAALANSIGILQWDSDTMMPKGAAETRAESLALLRVLHHGMVCDPKVGDLIAGAEAESGLGDWERANIREIRRLWTVQTALPADLVEASSRAVSRCEMAWRKARAEADFPALLPLLAEVLSLQRQIGIVKGEKLGLSPYDALLNDYEPGGRSARIDALFDDLAAFLPGFTQEVLEAQARRPAPLPLQGPFPVAAQRALGLEMMQVVGFDFERGRLDVSTHPFCGGADNDVRITTRYDEADFARALMGVMHETGHALYEQGRPQAMVHQPVGQARSMSVHESQSLLMEMQACRSREFLAFAAPRMRAAFGGAGPAWEADNLYKLYTRVERGFIRVDADEVTYPAHVILRYRLEKALIGDEMPLAELPAAWNAGMRDLLGITPPDDRVGCLQDIHWPSGGWGYFPTYTLGAMTAAQLFDAARRAVPEIPGAIARGDFAPLLAWLRENVHSQGSLLETDDLLTRATGRPLDASVFKAHLLRRYGSEATAH</sequence>
<dbReference type="OrthoDB" id="9772308at2"/>
<dbReference type="PROSITE" id="PS52034">
    <property type="entry name" value="PEPTIDASE_M32"/>
    <property type="match status" value="1"/>
</dbReference>
<evidence type="ECO:0000313" key="4">
    <source>
        <dbReference type="EMBL" id="RLP79734.1"/>
    </source>
</evidence>
<dbReference type="Proteomes" id="UP000269692">
    <property type="component" value="Unassembled WGS sequence"/>
</dbReference>
<dbReference type="PRINTS" id="PR00998">
    <property type="entry name" value="CRBOXYPTASET"/>
</dbReference>
<keyword evidence="1 2" id="KW-0479">Metal-binding</keyword>
<evidence type="ECO:0000313" key="5">
    <source>
        <dbReference type="Proteomes" id="UP000269692"/>
    </source>
</evidence>
<keyword evidence="1" id="KW-0645">Protease</keyword>
<dbReference type="EC" id="3.4.17.19" evidence="1"/>
<dbReference type="Gene3D" id="1.10.1370.30">
    <property type="match status" value="1"/>
</dbReference>
<comment type="caution">
    <text evidence="4">The sequence shown here is derived from an EMBL/GenBank/DDBJ whole genome shotgun (WGS) entry which is preliminary data.</text>
</comment>
<comment type="cofactor">
    <cofactor evidence="2">
        <name>Zn(2+)</name>
        <dbReference type="ChEBI" id="CHEBI:29105"/>
    </cofactor>
    <text evidence="2">Binds 1 zinc ion per subunit.</text>
</comment>